<dbReference type="SMART" id="SM00240">
    <property type="entry name" value="FHA"/>
    <property type="match status" value="1"/>
</dbReference>
<comment type="caution">
    <text evidence="3">The sequence shown here is derived from an EMBL/GenBank/DDBJ whole genome shotgun (WGS) entry which is preliminary data.</text>
</comment>
<dbReference type="Proteomes" id="UP000036356">
    <property type="component" value="Unassembled WGS sequence"/>
</dbReference>
<organism evidence="3 4">
    <name type="scientific">Desulfosporosinus acididurans</name>
    <dbReference type="NCBI Taxonomy" id="476652"/>
    <lineage>
        <taxon>Bacteria</taxon>
        <taxon>Bacillati</taxon>
        <taxon>Bacillota</taxon>
        <taxon>Clostridia</taxon>
        <taxon>Eubacteriales</taxon>
        <taxon>Desulfitobacteriaceae</taxon>
        <taxon>Desulfosporosinus</taxon>
    </lineage>
</organism>
<evidence type="ECO:0000313" key="3">
    <source>
        <dbReference type="EMBL" id="KLU64649.1"/>
    </source>
</evidence>
<feature type="transmembrane region" description="Helical" evidence="1">
    <location>
        <begin position="6"/>
        <end position="29"/>
    </location>
</feature>
<keyword evidence="1" id="KW-0812">Transmembrane</keyword>
<evidence type="ECO:0000256" key="1">
    <source>
        <dbReference type="SAM" id="Phobius"/>
    </source>
</evidence>
<sequence length="149" mass="16745">MEVVTVIGRLVFVALIYLFIFRIFTALLADLQLKGMFQRSNQDYGRLEVLTGTDTLPRGQIFKVDGKGLRLGRGKHNDIVLPDHFASVDHAVFRCQKGKTFVEDLGSTNGTWVNGEQIHSPVQLVAGDYVKIGSITFQYSRWQNESAKL</sequence>
<dbReference type="CDD" id="cd00060">
    <property type="entry name" value="FHA"/>
    <property type="match status" value="1"/>
</dbReference>
<dbReference type="InterPro" id="IPR050923">
    <property type="entry name" value="Cell_Proc_Reg/RNA_Proc"/>
</dbReference>
<gene>
    <name evidence="3" type="primary">fhaB</name>
    <name evidence="3" type="ORF">DEAC_c32930</name>
</gene>
<protein>
    <submittedName>
        <fullName evidence="3">FHA domain-containing protein FhaB</fullName>
    </submittedName>
</protein>
<keyword evidence="4" id="KW-1185">Reference proteome</keyword>
<dbReference type="PATRIC" id="fig|476652.3.peg.3473"/>
<dbReference type="PROSITE" id="PS50006">
    <property type="entry name" value="FHA_DOMAIN"/>
    <property type="match status" value="1"/>
</dbReference>
<dbReference type="AlphaFoldDB" id="A0A0J1FMC6"/>
<keyword evidence="1" id="KW-0472">Membrane</keyword>
<dbReference type="InterPro" id="IPR000253">
    <property type="entry name" value="FHA_dom"/>
</dbReference>
<dbReference type="Gene3D" id="2.60.200.20">
    <property type="match status" value="1"/>
</dbReference>
<dbReference type="RefSeq" id="WP_047811102.1">
    <property type="nucleotide sequence ID" value="NZ_LDZY01000012.1"/>
</dbReference>
<evidence type="ECO:0000259" key="2">
    <source>
        <dbReference type="PROSITE" id="PS50006"/>
    </source>
</evidence>
<dbReference type="EMBL" id="LDZY01000012">
    <property type="protein sequence ID" value="KLU64649.1"/>
    <property type="molecule type" value="Genomic_DNA"/>
</dbReference>
<dbReference type="STRING" id="476652.DEAC_c32930"/>
<feature type="domain" description="FHA" evidence="2">
    <location>
        <begin position="69"/>
        <end position="118"/>
    </location>
</feature>
<dbReference type="PANTHER" id="PTHR23308">
    <property type="entry name" value="NUCLEAR INHIBITOR OF PROTEIN PHOSPHATASE-1"/>
    <property type="match status" value="1"/>
</dbReference>
<dbReference type="Pfam" id="PF00498">
    <property type="entry name" value="FHA"/>
    <property type="match status" value="1"/>
</dbReference>
<accession>A0A0J1FMC6</accession>
<evidence type="ECO:0000313" key="4">
    <source>
        <dbReference type="Proteomes" id="UP000036356"/>
    </source>
</evidence>
<dbReference type="SUPFAM" id="SSF49879">
    <property type="entry name" value="SMAD/FHA domain"/>
    <property type="match status" value="1"/>
</dbReference>
<name>A0A0J1FMC6_9FIRM</name>
<proteinExistence type="predicted"/>
<reference evidence="3 4" key="1">
    <citation type="submission" date="2015-06" db="EMBL/GenBank/DDBJ databases">
        <title>Draft genome of the moderately acidophilic sulfate reducer Candidatus Desulfosporosinus acididurans strain M1.</title>
        <authorList>
            <person name="Poehlein A."/>
            <person name="Petzsch P."/>
            <person name="Johnson B.D."/>
            <person name="Schloemann M."/>
            <person name="Daniel R."/>
            <person name="Muehling M."/>
        </authorList>
    </citation>
    <scope>NUCLEOTIDE SEQUENCE [LARGE SCALE GENOMIC DNA]</scope>
    <source>
        <strain evidence="3 4">M1</strain>
    </source>
</reference>
<keyword evidence="1" id="KW-1133">Transmembrane helix</keyword>
<dbReference type="InterPro" id="IPR008984">
    <property type="entry name" value="SMAD_FHA_dom_sf"/>
</dbReference>